<organism evidence="1 2">
    <name type="scientific">Irpex rosettiformis</name>
    <dbReference type="NCBI Taxonomy" id="378272"/>
    <lineage>
        <taxon>Eukaryota</taxon>
        <taxon>Fungi</taxon>
        <taxon>Dikarya</taxon>
        <taxon>Basidiomycota</taxon>
        <taxon>Agaricomycotina</taxon>
        <taxon>Agaricomycetes</taxon>
        <taxon>Polyporales</taxon>
        <taxon>Irpicaceae</taxon>
        <taxon>Irpex</taxon>
    </lineage>
</organism>
<protein>
    <submittedName>
        <fullName evidence="1">Plasma-membrane choline transporter-domain-containing protein</fullName>
    </submittedName>
</protein>
<accession>A0ACB8TWH1</accession>
<sequence>MAASFAAYASQFINRQPLQESSRSSHEPLFFSFTSEAGLEPEDDDDPHLDPFRRSPSPAPPPPLPPLPSNSRTYGYERPESIPPPPPLRTQSPPSPPPIGPELTESLIPRDRHVFSLPDPRYPIRRKFNDSQWTALWLGCVSACVLLSLIVLFVTHKPSSTPSKSLPYTIFLKTIPIMTVLVVLAALVSYAHVLFLRVFLKPVIVGTAVFVPATLFLSALCAFVGSFTVDDDHEPTWGETTGLRLFSLIPLVLSLITGRRLLHLPRALHTTSTLLTLTTRLLYNQPFLLALSPAVLLVSLIASIPFATLAFRLLLIGYTTRDPSGIVWHLHAWANWAIVGTLGVWLWTWGVARGILRVSCAGVIGAWYFADQDLPPPLPSSTYTVHASIYRATHSSLGSIVLSSLILSLIRALAIICTALRALPAYLPPYMRIVSVGAGMLVGYLENATSQLSGYVMVYVGLTGEGAVKSARRAGALTGQGGRGEYRSKFKTEPPLTMLTIAPLTLTFPFALTTYLFVAHTLDAPEEAFEASLLAGIVTALVGLFCVGLVKDTADTLYMCYCIDKDTGMKHRQEVFSAHPPNPHALRPQHPSQPVPPD</sequence>
<evidence type="ECO:0000313" key="2">
    <source>
        <dbReference type="Proteomes" id="UP001055072"/>
    </source>
</evidence>
<proteinExistence type="predicted"/>
<dbReference type="EMBL" id="MU274925">
    <property type="protein sequence ID" value="KAI0086154.1"/>
    <property type="molecule type" value="Genomic_DNA"/>
</dbReference>
<name>A0ACB8TWH1_9APHY</name>
<keyword evidence="2" id="KW-1185">Reference proteome</keyword>
<gene>
    <name evidence="1" type="ORF">BDY19DRAFT_895281</name>
</gene>
<dbReference type="Proteomes" id="UP001055072">
    <property type="component" value="Unassembled WGS sequence"/>
</dbReference>
<comment type="caution">
    <text evidence="1">The sequence shown here is derived from an EMBL/GenBank/DDBJ whole genome shotgun (WGS) entry which is preliminary data.</text>
</comment>
<reference evidence="1" key="1">
    <citation type="journal article" date="2021" name="Environ. Microbiol.">
        <title>Gene family expansions and transcriptome signatures uncover fungal adaptations to wood decay.</title>
        <authorList>
            <person name="Hage H."/>
            <person name="Miyauchi S."/>
            <person name="Viragh M."/>
            <person name="Drula E."/>
            <person name="Min B."/>
            <person name="Chaduli D."/>
            <person name="Navarro D."/>
            <person name="Favel A."/>
            <person name="Norest M."/>
            <person name="Lesage-Meessen L."/>
            <person name="Balint B."/>
            <person name="Merenyi Z."/>
            <person name="de Eugenio L."/>
            <person name="Morin E."/>
            <person name="Martinez A.T."/>
            <person name="Baldrian P."/>
            <person name="Stursova M."/>
            <person name="Martinez M.J."/>
            <person name="Novotny C."/>
            <person name="Magnuson J.K."/>
            <person name="Spatafora J.W."/>
            <person name="Maurice S."/>
            <person name="Pangilinan J."/>
            <person name="Andreopoulos W."/>
            <person name="LaButti K."/>
            <person name="Hundley H."/>
            <person name="Na H."/>
            <person name="Kuo A."/>
            <person name="Barry K."/>
            <person name="Lipzen A."/>
            <person name="Henrissat B."/>
            <person name="Riley R."/>
            <person name="Ahrendt S."/>
            <person name="Nagy L.G."/>
            <person name="Grigoriev I.V."/>
            <person name="Martin F."/>
            <person name="Rosso M.N."/>
        </authorList>
    </citation>
    <scope>NUCLEOTIDE SEQUENCE</scope>
    <source>
        <strain evidence="1">CBS 384.51</strain>
    </source>
</reference>
<evidence type="ECO:0000313" key="1">
    <source>
        <dbReference type="EMBL" id="KAI0086154.1"/>
    </source>
</evidence>